<protein>
    <submittedName>
        <fullName evidence="2">DUF1987 domain-containing protein</fullName>
    </submittedName>
</protein>
<gene>
    <name evidence="2" type="ORF">D4L85_23895</name>
</gene>
<dbReference type="OrthoDB" id="1493283at2"/>
<dbReference type="InterPro" id="IPR018530">
    <property type="entry name" value="SiaC"/>
</dbReference>
<proteinExistence type="predicted"/>
<dbReference type="EMBL" id="CP032382">
    <property type="protein sequence ID" value="AYB33442.1"/>
    <property type="molecule type" value="Genomic_DNA"/>
</dbReference>
<evidence type="ECO:0000259" key="1">
    <source>
        <dbReference type="Pfam" id="PF09345"/>
    </source>
</evidence>
<dbReference type="Proteomes" id="UP000266183">
    <property type="component" value="Chromosome"/>
</dbReference>
<dbReference type="AlphaFoldDB" id="A0A385SRF7"/>
<dbReference type="KEGG" id="chk:D4L85_23895"/>
<dbReference type="Pfam" id="PF09345">
    <property type="entry name" value="SiaC"/>
    <property type="match status" value="1"/>
</dbReference>
<dbReference type="RefSeq" id="WP_119756678.1">
    <property type="nucleotide sequence ID" value="NZ_CP032382.1"/>
</dbReference>
<evidence type="ECO:0000313" key="3">
    <source>
        <dbReference type="Proteomes" id="UP000266183"/>
    </source>
</evidence>
<keyword evidence="3" id="KW-1185">Reference proteome</keyword>
<feature type="domain" description="SiaC family regulatory phosphoprotein" evidence="1">
    <location>
        <begin position="7"/>
        <end position="118"/>
    </location>
</feature>
<reference evidence="3" key="1">
    <citation type="submission" date="2018-09" db="EMBL/GenBank/DDBJ databases">
        <title>Chryseolinea sp. KIS68-18 isolated from soil.</title>
        <authorList>
            <person name="Weon H.-Y."/>
            <person name="Kwon S.-W."/>
            <person name="Lee S.A."/>
        </authorList>
    </citation>
    <scope>NUCLEOTIDE SEQUENCE [LARGE SCALE GENOMIC DNA]</scope>
    <source>
        <strain evidence="3">KIS68-18</strain>
    </source>
</reference>
<name>A0A385SRF7_9BACT</name>
<organism evidence="2 3">
    <name type="scientific">Chryseolinea soli</name>
    <dbReference type="NCBI Taxonomy" id="2321403"/>
    <lineage>
        <taxon>Bacteria</taxon>
        <taxon>Pseudomonadati</taxon>
        <taxon>Bacteroidota</taxon>
        <taxon>Cytophagia</taxon>
        <taxon>Cytophagales</taxon>
        <taxon>Fulvivirgaceae</taxon>
        <taxon>Chryseolinea</taxon>
    </lineage>
</organism>
<accession>A0A385SRF7</accession>
<evidence type="ECO:0000313" key="2">
    <source>
        <dbReference type="EMBL" id="AYB33442.1"/>
    </source>
</evidence>
<sequence length="120" mass="13846">MEILTMESSDDTPQVILNKDKNIFEISGRCLPEDAVSFFNPIMDWVKRYAQSPNPTTDFHIKLDYFNTASSKLLLDLLTALKSIPAIRVIWHSYADDEEVQEAGAEFSEQVDIPFEFRER</sequence>